<dbReference type="EMBL" id="FMYM01000011">
    <property type="protein sequence ID" value="SDC61017.1"/>
    <property type="molecule type" value="Genomic_DNA"/>
</dbReference>
<name>A0A1G6N0P7_9BACI</name>
<dbReference type="AlphaFoldDB" id="A0A1G6N0P7"/>
<evidence type="ECO:0000313" key="3">
    <source>
        <dbReference type="Proteomes" id="UP000242662"/>
    </source>
</evidence>
<keyword evidence="3" id="KW-1185">Reference proteome</keyword>
<gene>
    <name evidence="2" type="ORF">SAMN05421737_11154</name>
</gene>
<feature type="compositionally biased region" description="Low complexity" evidence="1">
    <location>
        <begin position="59"/>
        <end position="70"/>
    </location>
</feature>
<protein>
    <submittedName>
        <fullName evidence="2">Inner spore coat protein D</fullName>
    </submittedName>
</protein>
<sequence length="83" mass="9917">MFDRLFPQPKKTRAHCQHFSPSGYVEEYVVREIQPVLTTYVTDHVYRHVHTFPQTTSHQQCPPIYGQQQQHLTAPSKNKRHRF</sequence>
<proteinExistence type="predicted"/>
<organism evidence="2 3">
    <name type="scientific">Shouchella lonarensis</name>
    <dbReference type="NCBI Taxonomy" id="1464122"/>
    <lineage>
        <taxon>Bacteria</taxon>
        <taxon>Bacillati</taxon>
        <taxon>Bacillota</taxon>
        <taxon>Bacilli</taxon>
        <taxon>Bacillales</taxon>
        <taxon>Bacillaceae</taxon>
        <taxon>Shouchella</taxon>
    </lineage>
</organism>
<reference evidence="3" key="1">
    <citation type="submission" date="2016-09" db="EMBL/GenBank/DDBJ databases">
        <authorList>
            <person name="Varghese N."/>
            <person name="Submissions S."/>
        </authorList>
    </citation>
    <scope>NUCLEOTIDE SEQUENCE [LARGE SCALE GENOMIC DNA]</scope>
    <source>
        <strain evidence="3">25nlg</strain>
    </source>
</reference>
<dbReference type="STRING" id="1464122.SAMN05421737_11154"/>
<feature type="region of interest" description="Disordered" evidence="1">
    <location>
        <begin position="54"/>
        <end position="83"/>
    </location>
</feature>
<dbReference type="OrthoDB" id="2882412at2"/>
<dbReference type="Pfam" id="PF11122">
    <property type="entry name" value="Spore-coat_CotD"/>
    <property type="match status" value="1"/>
</dbReference>
<dbReference type="InterPro" id="IPR020108">
    <property type="entry name" value="Spore_coat_CotD"/>
</dbReference>
<evidence type="ECO:0000256" key="1">
    <source>
        <dbReference type="SAM" id="MobiDB-lite"/>
    </source>
</evidence>
<dbReference type="RefSeq" id="WP_090776451.1">
    <property type="nucleotide sequence ID" value="NZ_FMYM01000011.1"/>
</dbReference>
<keyword evidence="2" id="KW-0167">Capsid protein</keyword>
<accession>A0A1G6N0P7</accession>
<keyword evidence="2" id="KW-0946">Virion</keyword>
<evidence type="ECO:0000313" key="2">
    <source>
        <dbReference type="EMBL" id="SDC61017.1"/>
    </source>
</evidence>
<dbReference type="Proteomes" id="UP000242662">
    <property type="component" value="Unassembled WGS sequence"/>
</dbReference>